<reference evidence="1 2" key="1">
    <citation type="journal article" date="2024" name="Ann. Entomol. Soc. Am.">
        <title>Genomic analyses of the southern and eastern yellowjacket wasps (Hymenoptera: Vespidae) reveal evolutionary signatures of social life.</title>
        <authorList>
            <person name="Catto M.A."/>
            <person name="Caine P.B."/>
            <person name="Orr S.E."/>
            <person name="Hunt B.G."/>
            <person name="Goodisman M.A.D."/>
        </authorList>
    </citation>
    <scope>NUCLEOTIDE SEQUENCE [LARGE SCALE GENOMIC DNA]</scope>
    <source>
        <strain evidence="1">233</strain>
        <tissue evidence="1">Head and thorax</tissue>
    </source>
</reference>
<evidence type="ECO:0000313" key="1">
    <source>
        <dbReference type="EMBL" id="KAL2713215.1"/>
    </source>
</evidence>
<keyword evidence="2" id="KW-1185">Reference proteome</keyword>
<proteinExistence type="predicted"/>
<dbReference type="Proteomes" id="UP001607302">
    <property type="component" value="Unassembled WGS sequence"/>
</dbReference>
<evidence type="ECO:0000313" key="2">
    <source>
        <dbReference type="Proteomes" id="UP001607302"/>
    </source>
</evidence>
<sequence>MQSNDSRTSFNQFLEITCMVRREITCIVDKLEYTKSSNITDNNQEFEYLKPSLGNGLFTDPGENRCGILTGNY</sequence>
<comment type="caution">
    <text evidence="1">The sequence shown here is derived from an EMBL/GenBank/DDBJ whole genome shotgun (WGS) entry which is preliminary data.</text>
</comment>
<dbReference type="EMBL" id="JAUDFV010000158">
    <property type="protein sequence ID" value="KAL2713215.1"/>
    <property type="molecule type" value="Genomic_DNA"/>
</dbReference>
<protein>
    <submittedName>
        <fullName evidence="1">Uncharacterized protein</fullName>
    </submittedName>
</protein>
<gene>
    <name evidence="1" type="ORF">V1478_016913</name>
</gene>
<accession>A0ABD2A0A5</accession>
<name>A0ABD2A0A5_VESSQ</name>
<dbReference type="AlphaFoldDB" id="A0ABD2A0A5"/>
<organism evidence="1 2">
    <name type="scientific">Vespula squamosa</name>
    <name type="common">Southern yellow jacket</name>
    <name type="synonym">Wasp</name>
    <dbReference type="NCBI Taxonomy" id="30214"/>
    <lineage>
        <taxon>Eukaryota</taxon>
        <taxon>Metazoa</taxon>
        <taxon>Ecdysozoa</taxon>
        <taxon>Arthropoda</taxon>
        <taxon>Hexapoda</taxon>
        <taxon>Insecta</taxon>
        <taxon>Pterygota</taxon>
        <taxon>Neoptera</taxon>
        <taxon>Endopterygota</taxon>
        <taxon>Hymenoptera</taxon>
        <taxon>Apocrita</taxon>
        <taxon>Aculeata</taxon>
        <taxon>Vespoidea</taxon>
        <taxon>Vespidae</taxon>
        <taxon>Vespinae</taxon>
        <taxon>Vespula</taxon>
    </lineage>
</organism>